<reference evidence="1 2" key="1">
    <citation type="submission" date="2018-06" db="EMBL/GenBank/DDBJ databases">
        <title>Comparative genomics reveals the genomic features of Rhizophagus irregularis, R. cerebriforme, R. diaphanum and Gigaspora rosea, and their symbiotic lifestyle signature.</title>
        <authorList>
            <person name="Morin E."/>
            <person name="San Clemente H."/>
            <person name="Chen E.C.H."/>
            <person name="De La Providencia I."/>
            <person name="Hainaut M."/>
            <person name="Kuo A."/>
            <person name="Kohler A."/>
            <person name="Murat C."/>
            <person name="Tang N."/>
            <person name="Roy S."/>
            <person name="Loubradou J."/>
            <person name="Henrissat B."/>
            <person name="Grigoriev I.V."/>
            <person name="Corradi N."/>
            <person name="Roux C."/>
            <person name="Martin F.M."/>
        </authorList>
    </citation>
    <scope>NUCLEOTIDE SEQUENCE [LARGE SCALE GENOMIC DNA]</scope>
    <source>
        <strain evidence="1 2">DAOM 227022</strain>
    </source>
</reference>
<organism evidence="1 2">
    <name type="scientific">Glomus cerebriforme</name>
    <dbReference type="NCBI Taxonomy" id="658196"/>
    <lineage>
        <taxon>Eukaryota</taxon>
        <taxon>Fungi</taxon>
        <taxon>Fungi incertae sedis</taxon>
        <taxon>Mucoromycota</taxon>
        <taxon>Glomeromycotina</taxon>
        <taxon>Glomeromycetes</taxon>
        <taxon>Glomerales</taxon>
        <taxon>Glomeraceae</taxon>
        <taxon>Glomus</taxon>
    </lineage>
</organism>
<proteinExistence type="predicted"/>
<dbReference type="SUPFAM" id="SSF52047">
    <property type="entry name" value="RNI-like"/>
    <property type="match status" value="1"/>
</dbReference>
<keyword evidence="2" id="KW-1185">Reference proteome</keyword>
<dbReference type="EMBL" id="QKYT01000129">
    <property type="protein sequence ID" value="RIA92331.1"/>
    <property type="molecule type" value="Genomic_DNA"/>
</dbReference>
<dbReference type="InterPro" id="IPR032675">
    <property type="entry name" value="LRR_dom_sf"/>
</dbReference>
<protein>
    <recommendedName>
        <fullName evidence="3">F-box domain-containing protein</fullName>
    </recommendedName>
</protein>
<name>A0A397TBG2_9GLOM</name>
<dbReference type="OrthoDB" id="2308320at2759"/>
<gene>
    <name evidence="1" type="ORF">C1645_845925</name>
</gene>
<sequence length="331" mass="38250">MFMNQIPSLRSLKYTKYISCFSGASKCLKDLSELHCCSSIPSEFFCQLSQISCHNLRSLSIDFDCEASNGLKELIHLQNNLKDLNLLALISNWIGIIPALTKHSNTLTKLHLDSNSNEILPLSFVASLKNLQEIKFSFFIEKNFEDFKKLQYVNFPKLQILDFPYNCPKPEYMMNFLEINGKNLKQLNMGSYVGMGNALNLSIIKYCPNLKKLSKIFDNDESDALRDIFDGCNNLESIKFWCGKEFLNEAVVLKTVAKYSPKNFCELKLYNVKLQPEDLESFLISWKNRPSKKSLNLVIIERYCDSIDVNEKNMEIIERYKNLGIIKFESR</sequence>
<accession>A0A397TBG2</accession>
<dbReference type="Gene3D" id="3.80.10.10">
    <property type="entry name" value="Ribonuclease Inhibitor"/>
    <property type="match status" value="1"/>
</dbReference>
<evidence type="ECO:0008006" key="3">
    <source>
        <dbReference type="Google" id="ProtNLM"/>
    </source>
</evidence>
<dbReference type="AlphaFoldDB" id="A0A397TBG2"/>
<comment type="caution">
    <text evidence="1">The sequence shown here is derived from an EMBL/GenBank/DDBJ whole genome shotgun (WGS) entry which is preliminary data.</text>
</comment>
<dbReference type="Proteomes" id="UP000265703">
    <property type="component" value="Unassembled WGS sequence"/>
</dbReference>
<evidence type="ECO:0000313" key="1">
    <source>
        <dbReference type="EMBL" id="RIA92331.1"/>
    </source>
</evidence>
<evidence type="ECO:0000313" key="2">
    <source>
        <dbReference type="Proteomes" id="UP000265703"/>
    </source>
</evidence>